<evidence type="ECO:0000313" key="3">
    <source>
        <dbReference type="Proteomes" id="UP000199045"/>
    </source>
</evidence>
<protein>
    <submittedName>
        <fullName evidence="2">Uncharacterized protein</fullName>
    </submittedName>
</protein>
<feature type="transmembrane region" description="Helical" evidence="1">
    <location>
        <begin position="58"/>
        <end position="88"/>
    </location>
</feature>
<organism evidence="2 3">
    <name type="scientific">Chitinophaga filiformis</name>
    <name type="common">Myxococcus filiformis</name>
    <name type="synonym">Flexibacter filiformis</name>
    <dbReference type="NCBI Taxonomy" id="104663"/>
    <lineage>
        <taxon>Bacteria</taxon>
        <taxon>Pseudomonadati</taxon>
        <taxon>Bacteroidota</taxon>
        <taxon>Chitinophagia</taxon>
        <taxon>Chitinophagales</taxon>
        <taxon>Chitinophagaceae</taxon>
        <taxon>Chitinophaga</taxon>
    </lineage>
</organism>
<dbReference type="RefSeq" id="WP_089833764.1">
    <property type="nucleotide sequence ID" value="NZ_FNBN01000003.1"/>
</dbReference>
<gene>
    <name evidence="2" type="ORF">SAMN04488121_103884</name>
</gene>
<dbReference type="EMBL" id="FNBN01000003">
    <property type="protein sequence ID" value="SDG22760.1"/>
    <property type="molecule type" value="Genomic_DNA"/>
</dbReference>
<feature type="transmembrane region" description="Helical" evidence="1">
    <location>
        <begin position="21"/>
        <end position="38"/>
    </location>
</feature>
<dbReference type="AlphaFoldDB" id="A0A1G7SKJ4"/>
<name>A0A1G7SKJ4_CHIFI</name>
<sequence length="104" mass="11777">MAQECFQFFQYLIDVLRGEESWVILPVFVVGTAVLYGVRKWSENRPGYFETTPKNPFLKVIQTVIGTTMVVIAIVIGLAWVGVVLAIINMIIRLITNFIEALRS</sequence>
<proteinExistence type="predicted"/>
<evidence type="ECO:0000313" key="2">
    <source>
        <dbReference type="EMBL" id="SDG22760.1"/>
    </source>
</evidence>
<evidence type="ECO:0000256" key="1">
    <source>
        <dbReference type="SAM" id="Phobius"/>
    </source>
</evidence>
<keyword evidence="1" id="KW-0812">Transmembrane</keyword>
<keyword evidence="1" id="KW-1133">Transmembrane helix</keyword>
<reference evidence="2 3" key="1">
    <citation type="submission" date="2016-10" db="EMBL/GenBank/DDBJ databases">
        <authorList>
            <person name="de Groot N.N."/>
        </authorList>
    </citation>
    <scope>NUCLEOTIDE SEQUENCE [LARGE SCALE GENOMIC DNA]</scope>
    <source>
        <strain evidence="2 3">DSM 527</strain>
    </source>
</reference>
<dbReference type="Proteomes" id="UP000199045">
    <property type="component" value="Unassembled WGS sequence"/>
</dbReference>
<keyword evidence="1" id="KW-0472">Membrane</keyword>
<accession>A0A1G7SKJ4</accession>